<comment type="caution">
    <text evidence="2">The sequence shown here is derived from an EMBL/GenBank/DDBJ whole genome shotgun (WGS) entry which is preliminary data.</text>
</comment>
<gene>
    <name evidence="2" type="ORF">DFR50_11962</name>
</gene>
<sequence>MSFAVWLALGAGGDPAAVGRGPHVFEHPSMFDKNLPKRVLPEPNSISMTSSRRRKGTSLIYSRIYPHRLRFADWTQREEKG</sequence>
<accession>A0A366F6V1</accession>
<evidence type="ECO:0000313" key="3">
    <source>
        <dbReference type="Proteomes" id="UP000253529"/>
    </source>
</evidence>
<evidence type="ECO:0000256" key="1">
    <source>
        <dbReference type="SAM" id="MobiDB-lite"/>
    </source>
</evidence>
<dbReference type="RefSeq" id="WP_147262796.1">
    <property type="nucleotide sequence ID" value="NZ_QNRK01000019.1"/>
</dbReference>
<feature type="region of interest" description="Disordered" evidence="1">
    <location>
        <begin position="36"/>
        <end position="55"/>
    </location>
</feature>
<proteinExistence type="predicted"/>
<dbReference type="Proteomes" id="UP000253529">
    <property type="component" value="Unassembled WGS sequence"/>
</dbReference>
<dbReference type="AlphaFoldDB" id="A0A366F6V1"/>
<reference evidence="2 3" key="1">
    <citation type="submission" date="2018-06" db="EMBL/GenBank/DDBJ databases">
        <title>Genomic Encyclopedia of Type Strains, Phase IV (KMG-IV): sequencing the most valuable type-strain genomes for metagenomic binning, comparative biology and taxonomic classification.</title>
        <authorList>
            <person name="Goeker M."/>
        </authorList>
    </citation>
    <scope>NUCLEOTIDE SEQUENCE [LARGE SCALE GENOMIC DNA]</scope>
    <source>
        <strain evidence="2 3">DSM 24875</strain>
    </source>
</reference>
<protein>
    <submittedName>
        <fullName evidence="2">Uncharacterized protein</fullName>
    </submittedName>
</protein>
<dbReference type="EMBL" id="QNRK01000019">
    <property type="protein sequence ID" value="RBP10391.1"/>
    <property type="molecule type" value="Genomic_DNA"/>
</dbReference>
<evidence type="ECO:0000313" key="2">
    <source>
        <dbReference type="EMBL" id="RBP10391.1"/>
    </source>
</evidence>
<organism evidence="2 3">
    <name type="scientific">Roseiarcus fermentans</name>
    <dbReference type="NCBI Taxonomy" id="1473586"/>
    <lineage>
        <taxon>Bacteria</taxon>
        <taxon>Pseudomonadati</taxon>
        <taxon>Pseudomonadota</taxon>
        <taxon>Alphaproteobacteria</taxon>
        <taxon>Hyphomicrobiales</taxon>
        <taxon>Roseiarcaceae</taxon>
        <taxon>Roseiarcus</taxon>
    </lineage>
</organism>
<keyword evidence="3" id="KW-1185">Reference proteome</keyword>
<name>A0A366F6V1_9HYPH</name>